<dbReference type="InterPro" id="IPR001967">
    <property type="entry name" value="Peptidase_S11_N"/>
</dbReference>
<dbReference type="InterPro" id="IPR052169">
    <property type="entry name" value="CW_Biosynth-Accessory"/>
</dbReference>
<dbReference type="Gene3D" id="3.90.190.20">
    <property type="entry name" value="Mur ligase, C-terminal domain"/>
    <property type="match status" value="1"/>
</dbReference>
<dbReference type="GO" id="GO:0005524">
    <property type="term" value="F:ATP binding"/>
    <property type="evidence" value="ECO:0007669"/>
    <property type="project" value="InterPro"/>
</dbReference>
<dbReference type="SUPFAM" id="SSF53244">
    <property type="entry name" value="MurD-like peptide ligases, peptide-binding domain"/>
    <property type="match status" value="1"/>
</dbReference>
<dbReference type="PANTHER" id="PTHR33393">
    <property type="entry name" value="POLYGLUTAMINE SYNTHESIS ACCESSORY PROTEIN RV0574C-RELATED"/>
    <property type="match status" value="1"/>
</dbReference>
<reference evidence="3" key="2">
    <citation type="journal article" date="2023" name="Front Nutr">
        <title>Lactiplantibacillus pentosus P2020 protects the hyperuricemia and renal inflammation in mice.</title>
        <authorList>
            <person name="Wang Z."/>
            <person name="Song L."/>
            <person name="Li X."/>
            <person name="Xiao Y."/>
            <person name="Huang Y."/>
            <person name="Zhang Y."/>
            <person name="Li J."/>
            <person name="Li M."/>
            <person name="Ren Z."/>
        </authorList>
    </citation>
    <scope>NUCLEOTIDE SEQUENCE</scope>
    <source>
        <strain evidence="3">P2000</strain>
    </source>
</reference>
<dbReference type="Pfam" id="PF08245">
    <property type="entry name" value="Mur_ligase_M"/>
    <property type="match status" value="1"/>
</dbReference>
<sequence length="1066" mass="119297">MSKITLKQLAEIVDGQWITPPSNLNDTASYFALYGDEVRRNIGPENVFFAMSQEHWRKGTGNTGVYASTFKDNHARIHTIQQFLKVAIVEHRVENVTVPQLLVSNSYDALQKLVTTTANQYAGKTVAVTGSVGKSTTKRLVAYLLSQIGPTTSTIGNHNSRTSVKLQAISHNQAMFNVLEIAGMALNYQEPGCNVGGVSGLLHLDLAILTQVDAGQKGWSAKKTADVKTRLAANLKPDCAFLVNGEIENLTETTDFIKRYTNNIITYGRTPNCDYFGEVTPDGHLEIRHKHEQLVSLMVRGFDDGLITDMIGALAAYDILGGVISEEVADLFDRFCAHTTTRKISRLEVGGHHVTIIDDTHNAELLSIKNFIDFAQHYVTGSNEKKLYIEGRVINLRNISYRTHHEVVQLLNNAGFDKYYLYGPEMDWVVPSVDKSVYGGYCTTPRQMARMIGKELNQDLVIFIKADSRANSIGQVRATLEKQLAYDTGLGSDFAMTGEQQTNKAYIRLGVGRLLVILQVLRRIGQGRLKLSDQITITNGMLKDHSINKVGLKLNERYTIYELITLAITVSAPDVILNLAEYLYGGNHQAFVGLQAYAKKISLSDDTVNNITGRQTRKAQRTYLSDLEKIGHEFLKLPNEVFSLLSAQRTMFGGKIYQKKSQLFKTGKISGSVFLDWREKAGLYFYTDPDGRHVMAFLNNPHQAYADFLAENVIDSGSTQQDSQYPVESTELDHPIVNVLADTYFGEDYTRRRQRRGMEDSLQKYGYSYSFEKIKQFFADDHYNVFNFEAVFASGASPLDGIKPFVLDANAQKSLDEFKKLHFNLAMLGNNHAKDYGSAALVETMAEFKKAGIQTIGAGRNQLESRKVVELVYKDRQYAIFNGYWYRNPAYNLFDFYAKSNAAGVNCLDTLMAHDIEVYKQAHPSAKVIVSAHWGTDYGEIRDGQRTIAERLALAGADLIIGHGPHRLQPISYAGNAPVLYSIGNGVFNNNGSFDKLKIPPYAAVVRLDLSADKLYWCPIYADNLKTFWQPSFVSDDDFEKINALNPQRFETTKIDDQINAAVIKF</sequence>
<dbReference type="Gene3D" id="3.60.21.10">
    <property type="match status" value="1"/>
</dbReference>
<dbReference type="Proteomes" id="UP001151834">
    <property type="component" value="Unassembled WGS sequence"/>
</dbReference>
<dbReference type="SUPFAM" id="SSF56601">
    <property type="entry name" value="beta-lactamase/transpeptidase-like"/>
    <property type="match status" value="1"/>
</dbReference>
<dbReference type="Pfam" id="PF00768">
    <property type="entry name" value="Peptidase_S11"/>
    <property type="match status" value="1"/>
</dbReference>
<dbReference type="GO" id="GO:0016881">
    <property type="term" value="F:acid-amino acid ligase activity"/>
    <property type="evidence" value="ECO:0007669"/>
    <property type="project" value="InterPro"/>
</dbReference>
<dbReference type="Gene3D" id="3.40.710.10">
    <property type="entry name" value="DD-peptidase/beta-lactamase superfamily"/>
    <property type="match status" value="1"/>
</dbReference>
<name>A0AAX6LC48_LACPE</name>
<protein>
    <submittedName>
        <fullName evidence="3">CapA family protein</fullName>
    </submittedName>
</protein>
<dbReference type="InterPro" id="IPR012338">
    <property type="entry name" value="Beta-lactam/transpept-like"/>
</dbReference>
<dbReference type="InterPro" id="IPR036565">
    <property type="entry name" value="Mur-like_cat_sf"/>
</dbReference>
<organism evidence="3 4">
    <name type="scientific">Lactiplantibacillus pentosus</name>
    <name type="common">Lactobacillus pentosus</name>
    <dbReference type="NCBI Taxonomy" id="1589"/>
    <lineage>
        <taxon>Bacteria</taxon>
        <taxon>Bacillati</taxon>
        <taxon>Bacillota</taxon>
        <taxon>Bacilli</taxon>
        <taxon>Lactobacillales</taxon>
        <taxon>Lactobacillaceae</taxon>
        <taxon>Lactiplantibacillus</taxon>
    </lineage>
</organism>
<evidence type="ECO:0000313" key="3">
    <source>
        <dbReference type="EMBL" id="MDF2312113.1"/>
    </source>
</evidence>
<dbReference type="PANTHER" id="PTHR33393:SF13">
    <property type="entry name" value="PGA BIOSYNTHESIS PROTEIN CAPA"/>
    <property type="match status" value="1"/>
</dbReference>
<dbReference type="InterPro" id="IPR036615">
    <property type="entry name" value="Mur_ligase_C_dom_sf"/>
</dbReference>
<comment type="similarity">
    <text evidence="1">Belongs to the CapA family.</text>
</comment>
<dbReference type="GO" id="GO:0006508">
    <property type="term" value="P:proteolysis"/>
    <property type="evidence" value="ECO:0007669"/>
    <property type="project" value="InterPro"/>
</dbReference>
<evidence type="ECO:0000313" key="4">
    <source>
        <dbReference type="Proteomes" id="UP001151834"/>
    </source>
</evidence>
<comment type="caution">
    <text evidence="3">The sequence shown here is derived from an EMBL/GenBank/DDBJ whole genome shotgun (WGS) entry which is preliminary data.</text>
</comment>
<proteinExistence type="inferred from homology"/>
<dbReference type="Pfam" id="PF09587">
    <property type="entry name" value="PGA_cap"/>
    <property type="match status" value="1"/>
</dbReference>
<dbReference type="SUPFAM" id="SSF56300">
    <property type="entry name" value="Metallo-dependent phosphatases"/>
    <property type="match status" value="1"/>
</dbReference>
<feature type="domain" description="Capsule synthesis protein CapA" evidence="2">
    <location>
        <begin position="736"/>
        <end position="990"/>
    </location>
</feature>
<dbReference type="GO" id="GO:0009002">
    <property type="term" value="F:serine-type D-Ala-D-Ala carboxypeptidase activity"/>
    <property type="evidence" value="ECO:0007669"/>
    <property type="project" value="InterPro"/>
</dbReference>
<dbReference type="AlphaFoldDB" id="A0AAX6LC48"/>
<evidence type="ECO:0000256" key="1">
    <source>
        <dbReference type="ARBA" id="ARBA00005662"/>
    </source>
</evidence>
<dbReference type="SUPFAM" id="SSF53623">
    <property type="entry name" value="MurD-like peptide ligases, catalytic domain"/>
    <property type="match status" value="1"/>
</dbReference>
<accession>A0AAX6LC48</accession>
<gene>
    <name evidence="3" type="ORF">OOJ94_04705</name>
</gene>
<dbReference type="RefSeq" id="WP_065674627.1">
    <property type="nucleotide sequence ID" value="NZ_CP043671.1"/>
</dbReference>
<dbReference type="InterPro" id="IPR019079">
    <property type="entry name" value="Capsule_synth_CapA"/>
</dbReference>
<evidence type="ECO:0000259" key="2">
    <source>
        <dbReference type="SMART" id="SM00854"/>
    </source>
</evidence>
<reference evidence="3" key="1">
    <citation type="submission" date="2022-11" db="EMBL/GenBank/DDBJ databases">
        <authorList>
            <person name="Wang Z."/>
        </authorList>
    </citation>
    <scope>NUCLEOTIDE SEQUENCE</scope>
    <source>
        <strain evidence="3">P2000</strain>
    </source>
</reference>
<dbReference type="InterPro" id="IPR013221">
    <property type="entry name" value="Mur_ligase_cen"/>
</dbReference>
<dbReference type="InterPro" id="IPR029052">
    <property type="entry name" value="Metallo-depent_PP-like"/>
</dbReference>
<dbReference type="Gene3D" id="3.40.1190.10">
    <property type="entry name" value="Mur-like, catalytic domain"/>
    <property type="match status" value="1"/>
</dbReference>
<dbReference type="EMBL" id="JAPEQV010000004">
    <property type="protein sequence ID" value="MDF2312113.1"/>
    <property type="molecule type" value="Genomic_DNA"/>
</dbReference>
<dbReference type="SMART" id="SM00854">
    <property type="entry name" value="PGA_cap"/>
    <property type="match status" value="1"/>
</dbReference>